<accession>A0AAV4BZT2</accession>
<comment type="caution">
    <text evidence="1">The sequence shown here is derived from an EMBL/GenBank/DDBJ whole genome shotgun (WGS) entry which is preliminary data.</text>
</comment>
<dbReference type="Proteomes" id="UP000735302">
    <property type="component" value="Unassembled WGS sequence"/>
</dbReference>
<keyword evidence="2" id="KW-1185">Reference proteome</keyword>
<proteinExistence type="predicted"/>
<name>A0AAV4BZT2_9GAST</name>
<protein>
    <submittedName>
        <fullName evidence="1">Zinc finger protein</fullName>
    </submittedName>
</protein>
<organism evidence="1 2">
    <name type="scientific">Plakobranchus ocellatus</name>
    <dbReference type="NCBI Taxonomy" id="259542"/>
    <lineage>
        <taxon>Eukaryota</taxon>
        <taxon>Metazoa</taxon>
        <taxon>Spiralia</taxon>
        <taxon>Lophotrochozoa</taxon>
        <taxon>Mollusca</taxon>
        <taxon>Gastropoda</taxon>
        <taxon>Heterobranchia</taxon>
        <taxon>Euthyneura</taxon>
        <taxon>Panpulmonata</taxon>
        <taxon>Sacoglossa</taxon>
        <taxon>Placobranchoidea</taxon>
        <taxon>Plakobranchidae</taxon>
        <taxon>Plakobranchus</taxon>
    </lineage>
</organism>
<dbReference type="AlphaFoldDB" id="A0AAV4BZT2"/>
<evidence type="ECO:0000313" key="2">
    <source>
        <dbReference type="Proteomes" id="UP000735302"/>
    </source>
</evidence>
<gene>
    <name evidence="1" type="ORF">PoB_005243500</name>
</gene>
<dbReference type="EMBL" id="BLXT01005778">
    <property type="protein sequence ID" value="GFO25930.1"/>
    <property type="molecule type" value="Genomic_DNA"/>
</dbReference>
<sequence length="105" mass="11621">MDGDVTRYCRTCDACKRMVKEGVESREPLVKVSLIATFFKRVAIDIVDPINPPMCNGLLWRFNATIKTCHRHLSGEQSGSGIDTSTGTCRSCYGIVGHQHHTSAH</sequence>
<evidence type="ECO:0000313" key="1">
    <source>
        <dbReference type="EMBL" id="GFO25930.1"/>
    </source>
</evidence>
<reference evidence="1 2" key="1">
    <citation type="journal article" date="2021" name="Elife">
        <title>Chloroplast acquisition without the gene transfer in kleptoplastic sea slugs, Plakobranchus ocellatus.</title>
        <authorList>
            <person name="Maeda T."/>
            <person name="Takahashi S."/>
            <person name="Yoshida T."/>
            <person name="Shimamura S."/>
            <person name="Takaki Y."/>
            <person name="Nagai Y."/>
            <person name="Toyoda A."/>
            <person name="Suzuki Y."/>
            <person name="Arimoto A."/>
            <person name="Ishii H."/>
            <person name="Satoh N."/>
            <person name="Nishiyama T."/>
            <person name="Hasebe M."/>
            <person name="Maruyama T."/>
            <person name="Minagawa J."/>
            <person name="Obokata J."/>
            <person name="Shigenobu S."/>
        </authorList>
    </citation>
    <scope>NUCLEOTIDE SEQUENCE [LARGE SCALE GENOMIC DNA]</scope>
</reference>